<feature type="transmembrane region" description="Helical" evidence="5">
    <location>
        <begin position="118"/>
        <end position="136"/>
    </location>
</feature>
<dbReference type="GO" id="GO:0016020">
    <property type="term" value="C:membrane"/>
    <property type="evidence" value="ECO:0007669"/>
    <property type="project" value="UniProtKB-SubCell"/>
</dbReference>
<feature type="domain" description="Inositolphosphotransferase Aur1/Ipt1" evidence="6">
    <location>
        <begin position="55"/>
        <end position="237"/>
    </location>
</feature>
<feature type="transmembrane region" description="Helical" evidence="5">
    <location>
        <begin position="197"/>
        <end position="215"/>
    </location>
</feature>
<keyword evidence="2 5" id="KW-0812">Transmembrane</keyword>
<feature type="transmembrane region" description="Helical" evidence="5">
    <location>
        <begin position="221"/>
        <end position="242"/>
    </location>
</feature>
<sequence length="257" mass="29016">MAARVVPAISRTLRFVNKVGGVEFLIVGVAFVFYYLVRGFVVERTFEATSRAIRILELEQSLGLWAWETKMQAWVMSSDVLAHLFNNIYVYAHFPLIIIIGLWLFFFHRERYVLLRNAFLISGGIGLIIFNLLPMAPPRLLPWPLSDQVVDTMFAFSRVNYDMQPAAFVNHYAAMPSLHFGWNLLLGIGIIWTMRNFFGIAFGVTMPAAMFVAVVATGNHFILDVIAGTVVALIGLGLALLIQRYGNRLWRRANSGL</sequence>
<dbReference type="PANTHER" id="PTHR31310:SF7">
    <property type="entry name" value="PA-PHOSPHATASE RELATED-FAMILY PROTEIN DDB_G0268928"/>
    <property type="match status" value="1"/>
</dbReference>
<evidence type="ECO:0000256" key="5">
    <source>
        <dbReference type="SAM" id="Phobius"/>
    </source>
</evidence>
<keyword evidence="4 5" id="KW-0472">Membrane</keyword>
<name>X0UCY8_9ZZZZ</name>
<evidence type="ECO:0000256" key="2">
    <source>
        <dbReference type="ARBA" id="ARBA00022692"/>
    </source>
</evidence>
<gene>
    <name evidence="7" type="ORF">S01H1_28775</name>
</gene>
<evidence type="ECO:0000256" key="3">
    <source>
        <dbReference type="ARBA" id="ARBA00022989"/>
    </source>
</evidence>
<feature type="transmembrane region" description="Helical" evidence="5">
    <location>
        <begin position="88"/>
        <end position="106"/>
    </location>
</feature>
<comment type="subcellular location">
    <subcellularLocation>
        <location evidence="1">Membrane</location>
        <topology evidence="1">Multi-pass membrane protein</topology>
    </subcellularLocation>
</comment>
<comment type="caution">
    <text evidence="7">The sequence shown here is derived from an EMBL/GenBank/DDBJ whole genome shotgun (WGS) entry which is preliminary data.</text>
</comment>
<organism evidence="7">
    <name type="scientific">marine sediment metagenome</name>
    <dbReference type="NCBI Taxonomy" id="412755"/>
    <lineage>
        <taxon>unclassified sequences</taxon>
        <taxon>metagenomes</taxon>
        <taxon>ecological metagenomes</taxon>
    </lineage>
</organism>
<keyword evidence="3 5" id="KW-1133">Transmembrane helix</keyword>
<reference evidence="7" key="1">
    <citation type="journal article" date="2014" name="Front. Microbiol.">
        <title>High frequency of phylogenetically diverse reductive dehalogenase-homologous genes in deep subseafloor sedimentary metagenomes.</title>
        <authorList>
            <person name="Kawai M."/>
            <person name="Futagami T."/>
            <person name="Toyoda A."/>
            <person name="Takaki Y."/>
            <person name="Nishi S."/>
            <person name="Hori S."/>
            <person name="Arai W."/>
            <person name="Tsubouchi T."/>
            <person name="Morono Y."/>
            <person name="Uchiyama I."/>
            <person name="Ito T."/>
            <person name="Fujiyama A."/>
            <person name="Inagaki F."/>
            <person name="Takami H."/>
        </authorList>
    </citation>
    <scope>NUCLEOTIDE SEQUENCE</scope>
    <source>
        <strain evidence="7">Expedition CK06-06</strain>
    </source>
</reference>
<dbReference type="CDD" id="cd03386">
    <property type="entry name" value="PAP2_Aur1_like"/>
    <property type="match status" value="1"/>
</dbReference>
<dbReference type="InterPro" id="IPR026841">
    <property type="entry name" value="Aur1/Ipt1"/>
</dbReference>
<evidence type="ECO:0000313" key="7">
    <source>
        <dbReference type="EMBL" id="GAF86335.1"/>
    </source>
</evidence>
<dbReference type="AlphaFoldDB" id="X0UCY8"/>
<dbReference type="EMBL" id="BARS01017607">
    <property type="protein sequence ID" value="GAF86335.1"/>
    <property type="molecule type" value="Genomic_DNA"/>
</dbReference>
<dbReference type="PANTHER" id="PTHR31310">
    <property type="match status" value="1"/>
</dbReference>
<feature type="non-terminal residue" evidence="7">
    <location>
        <position position="257"/>
    </location>
</feature>
<dbReference type="Pfam" id="PF14378">
    <property type="entry name" value="PAP2_3"/>
    <property type="match status" value="1"/>
</dbReference>
<feature type="transmembrane region" description="Helical" evidence="5">
    <location>
        <begin position="20"/>
        <end position="37"/>
    </location>
</feature>
<protein>
    <recommendedName>
        <fullName evidence="6">Inositolphosphotransferase Aur1/Ipt1 domain-containing protein</fullName>
    </recommendedName>
</protein>
<feature type="transmembrane region" description="Helical" evidence="5">
    <location>
        <begin position="172"/>
        <end position="192"/>
    </location>
</feature>
<dbReference type="InterPro" id="IPR052185">
    <property type="entry name" value="IPC_Synthase-Related"/>
</dbReference>
<accession>X0UCY8</accession>
<evidence type="ECO:0000259" key="6">
    <source>
        <dbReference type="Pfam" id="PF14378"/>
    </source>
</evidence>
<proteinExistence type="predicted"/>
<evidence type="ECO:0000256" key="4">
    <source>
        <dbReference type="ARBA" id="ARBA00023136"/>
    </source>
</evidence>
<evidence type="ECO:0000256" key="1">
    <source>
        <dbReference type="ARBA" id="ARBA00004141"/>
    </source>
</evidence>